<feature type="transmembrane region" description="Helical" evidence="1">
    <location>
        <begin position="82"/>
        <end position="111"/>
    </location>
</feature>
<evidence type="ECO:0000313" key="2">
    <source>
        <dbReference type="EMBL" id="RKH42082.1"/>
    </source>
</evidence>
<accession>A0A3A8NQ19</accession>
<dbReference type="RefSeq" id="WP_120626246.1">
    <property type="nucleotide sequence ID" value="NZ_RAWG01000094.1"/>
</dbReference>
<name>A0A3A8NQ19_9BACT</name>
<dbReference type="Proteomes" id="UP000273405">
    <property type="component" value="Unassembled WGS sequence"/>
</dbReference>
<evidence type="ECO:0000313" key="3">
    <source>
        <dbReference type="Proteomes" id="UP000273405"/>
    </source>
</evidence>
<keyword evidence="1" id="KW-1133">Transmembrane helix</keyword>
<sequence>MEGFLLALKSYQTFNPSAWVGIYRLLPMWTGAVVAVVGLVLLLAGGGRLFRVVAGPVGAVIGLVWTGLVTQKLGLVDLDPRLPTFVAAGLMALGFLFPPAITFVGLGIPLGLLAGEIAGPTDFLLGFAPGFLVGGLVGAFLHRQLSGIVASAAGAWLLVIGALAALHQFGGLVEAAASRPWGVIIAALLFALAGSVYQLAMRPTPEESDKNKAERERLKQRQAEQRALEKRWGVK</sequence>
<comment type="caution">
    <text evidence="2">The sequence shown here is derived from an EMBL/GenBank/DDBJ whole genome shotgun (WGS) entry which is preliminary data.</text>
</comment>
<dbReference type="AlphaFoldDB" id="A0A3A8NQ19"/>
<organism evidence="2 3">
    <name type="scientific">Corallococcus sicarius</name>
    <dbReference type="NCBI Taxonomy" id="2316726"/>
    <lineage>
        <taxon>Bacteria</taxon>
        <taxon>Pseudomonadati</taxon>
        <taxon>Myxococcota</taxon>
        <taxon>Myxococcia</taxon>
        <taxon>Myxococcales</taxon>
        <taxon>Cystobacterineae</taxon>
        <taxon>Myxococcaceae</taxon>
        <taxon>Corallococcus</taxon>
    </lineage>
</organism>
<proteinExistence type="predicted"/>
<dbReference type="EMBL" id="RAWG01000094">
    <property type="protein sequence ID" value="RKH42082.1"/>
    <property type="molecule type" value="Genomic_DNA"/>
</dbReference>
<feature type="transmembrane region" description="Helical" evidence="1">
    <location>
        <begin position="123"/>
        <end position="141"/>
    </location>
</feature>
<evidence type="ECO:0000256" key="1">
    <source>
        <dbReference type="SAM" id="Phobius"/>
    </source>
</evidence>
<feature type="transmembrane region" description="Helical" evidence="1">
    <location>
        <begin position="21"/>
        <end position="43"/>
    </location>
</feature>
<protein>
    <recommendedName>
        <fullName evidence="4">DUF4203 domain-containing protein</fullName>
    </recommendedName>
</protein>
<keyword evidence="1" id="KW-0472">Membrane</keyword>
<keyword evidence="3" id="KW-1185">Reference proteome</keyword>
<keyword evidence="1" id="KW-0812">Transmembrane</keyword>
<feature type="transmembrane region" description="Helical" evidence="1">
    <location>
        <begin position="148"/>
        <end position="169"/>
    </location>
</feature>
<reference evidence="3" key="1">
    <citation type="submission" date="2018-09" db="EMBL/GenBank/DDBJ databases">
        <authorList>
            <person name="Livingstone P.G."/>
            <person name="Whitworth D.E."/>
        </authorList>
    </citation>
    <scope>NUCLEOTIDE SEQUENCE [LARGE SCALE GENOMIC DNA]</scope>
    <source>
        <strain evidence="3">CA040B</strain>
    </source>
</reference>
<gene>
    <name evidence="2" type="ORF">D7X12_16625</name>
</gene>
<dbReference type="OrthoDB" id="5514347at2"/>
<evidence type="ECO:0008006" key="4">
    <source>
        <dbReference type="Google" id="ProtNLM"/>
    </source>
</evidence>
<feature type="transmembrane region" description="Helical" evidence="1">
    <location>
        <begin position="49"/>
        <end position="70"/>
    </location>
</feature>
<feature type="transmembrane region" description="Helical" evidence="1">
    <location>
        <begin position="181"/>
        <end position="200"/>
    </location>
</feature>